<sequence>MKPPNIRVSFKDNVLGRPSGDPQQATNLITTGVMPSIMCPEASLANQEPEAPMGTESTSKNPEVTRYPEVSDTIAESTMPETTHGDWIIARKTRKPKILQAESFWRKLGFEKMGLMEASRNSRGIWVLSKSMGTVQVNVVDTISQVVTVGINQGSQRWMCSAIYAKPRLHEHKVL</sequence>
<feature type="region of interest" description="Disordered" evidence="1">
    <location>
        <begin position="1"/>
        <end position="23"/>
    </location>
</feature>
<organism evidence="2 3">
    <name type="scientific">Clitoria ternatea</name>
    <name type="common">Butterfly pea</name>
    <dbReference type="NCBI Taxonomy" id="43366"/>
    <lineage>
        <taxon>Eukaryota</taxon>
        <taxon>Viridiplantae</taxon>
        <taxon>Streptophyta</taxon>
        <taxon>Embryophyta</taxon>
        <taxon>Tracheophyta</taxon>
        <taxon>Spermatophyta</taxon>
        <taxon>Magnoliopsida</taxon>
        <taxon>eudicotyledons</taxon>
        <taxon>Gunneridae</taxon>
        <taxon>Pentapetalae</taxon>
        <taxon>rosids</taxon>
        <taxon>fabids</taxon>
        <taxon>Fabales</taxon>
        <taxon>Fabaceae</taxon>
        <taxon>Papilionoideae</taxon>
        <taxon>50 kb inversion clade</taxon>
        <taxon>NPAAA clade</taxon>
        <taxon>indigoferoid/millettioid clade</taxon>
        <taxon>Phaseoleae</taxon>
        <taxon>Clitoria</taxon>
    </lineage>
</organism>
<proteinExistence type="predicted"/>
<dbReference type="AlphaFoldDB" id="A0AAN9KKV1"/>
<comment type="caution">
    <text evidence="2">The sequence shown here is derived from an EMBL/GenBank/DDBJ whole genome shotgun (WGS) entry which is preliminary data.</text>
</comment>
<dbReference type="EMBL" id="JAYKXN010000001">
    <property type="protein sequence ID" value="KAK7318781.1"/>
    <property type="molecule type" value="Genomic_DNA"/>
</dbReference>
<dbReference type="Proteomes" id="UP001359559">
    <property type="component" value="Unassembled WGS sequence"/>
</dbReference>
<evidence type="ECO:0000313" key="2">
    <source>
        <dbReference type="EMBL" id="KAK7318781.1"/>
    </source>
</evidence>
<name>A0AAN9KKV1_CLITE</name>
<accession>A0AAN9KKV1</accession>
<protein>
    <submittedName>
        <fullName evidence="2">Uncharacterized protein</fullName>
    </submittedName>
</protein>
<evidence type="ECO:0000256" key="1">
    <source>
        <dbReference type="SAM" id="MobiDB-lite"/>
    </source>
</evidence>
<reference evidence="2 3" key="1">
    <citation type="submission" date="2024-01" db="EMBL/GenBank/DDBJ databases">
        <title>The genomes of 5 underutilized Papilionoideae crops provide insights into root nodulation and disease resistance.</title>
        <authorList>
            <person name="Yuan L."/>
        </authorList>
    </citation>
    <scope>NUCLEOTIDE SEQUENCE [LARGE SCALE GENOMIC DNA]</scope>
    <source>
        <strain evidence="2">LY-2023</strain>
        <tissue evidence="2">Leaf</tissue>
    </source>
</reference>
<feature type="region of interest" description="Disordered" evidence="1">
    <location>
        <begin position="47"/>
        <end position="66"/>
    </location>
</feature>
<gene>
    <name evidence="2" type="ORF">RJT34_03488</name>
</gene>
<keyword evidence="3" id="KW-1185">Reference proteome</keyword>
<evidence type="ECO:0000313" key="3">
    <source>
        <dbReference type="Proteomes" id="UP001359559"/>
    </source>
</evidence>